<protein>
    <submittedName>
        <fullName evidence="7">Peptidase S28</fullName>
    </submittedName>
</protein>
<evidence type="ECO:0000256" key="3">
    <source>
        <dbReference type="ARBA" id="ARBA00022729"/>
    </source>
</evidence>
<dbReference type="GO" id="GO:0006508">
    <property type="term" value="P:proteolysis"/>
    <property type="evidence" value="ECO:0007669"/>
    <property type="project" value="UniProtKB-KW"/>
</dbReference>
<keyword evidence="5" id="KW-0325">Glycoprotein</keyword>
<keyword evidence="4" id="KW-0378">Hydrolase</keyword>
<evidence type="ECO:0000256" key="4">
    <source>
        <dbReference type="ARBA" id="ARBA00022801"/>
    </source>
</evidence>
<dbReference type="GO" id="GO:0070008">
    <property type="term" value="F:serine-type exopeptidase activity"/>
    <property type="evidence" value="ECO:0007669"/>
    <property type="project" value="InterPro"/>
</dbReference>
<dbReference type="InParanoid" id="A0A165DTM7"/>
<dbReference type="Pfam" id="PF05577">
    <property type="entry name" value="Peptidase_S28"/>
    <property type="match status" value="1"/>
</dbReference>
<evidence type="ECO:0000256" key="2">
    <source>
        <dbReference type="ARBA" id="ARBA00022670"/>
    </source>
</evidence>
<dbReference type="Proteomes" id="UP000076871">
    <property type="component" value="Unassembled WGS sequence"/>
</dbReference>
<dbReference type="AlphaFoldDB" id="A0A165DTM7"/>
<evidence type="ECO:0000256" key="5">
    <source>
        <dbReference type="ARBA" id="ARBA00023180"/>
    </source>
</evidence>
<evidence type="ECO:0000256" key="1">
    <source>
        <dbReference type="ARBA" id="ARBA00011079"/>
    </source>
</evidence>
<dbReference type="Gene3D" id="3.40.50.1820">
    <property type="entry name" value="alpha/beta hydrolase"/>
    <property type="match status" value="2"/>
</dbReference>
<gene>
    <name evidence="7" type="ORF">LAESUDRAFT_726902</name>
</gene>
<dbReference type="GO" id="GO:0008239">
    <property type="term" value="F:dipeptidyl-peptidase activity"/>
    <property type="evidence" value="ECO:0007669"/>
    <property type="project" value="TreeGrafter"/>
</dbReference>
<sequence>MVGEALLWLAGSLVLLLASVVDARLPDGRVHGNMAPTPSVPKAPVPNEDLPVTDRNGSTIPPYNTTYYFNQLIDHNNPSKGTFVQRYWHTWEFYESGGPIILFTPGEVNADGYYGYLTNGTINGRIAEQQNGATIVLEHRFYGYSNPYNNLSVASLQVHTIEQAIQDLVYFAYNVDFPMPGGDSVDPDEAPWILIGGSYSGALTSFTVVNQPDVFRAAYASSAVVESIVDYWGYFEPISDYMPENCSADVEAVIAYIDQTFNNGTEDEINSIKELFNMNLTHLDDFAGALRNNLWDWQSLQPDSGPDQQFFQFCDALEVKDGVSAPASGWGLEHALNAWGTYWANTYYYFICGDYDAETCLGTYDSTESYFTSIAIDDSTRSWEWIVCNYMGFLQDGAPLDHPTLVSRLIQPIYDERQCTYFFPEQFSSPPTPDVNATNAAYDGWYVDVDRLFFANGQRDPWREATVSADGQDFQSTPWQPIVEGNGYHCSDLLTGNAEVDETIAAVQAEGLAAMAVWLEGWEPRSVASSRR</sequence>
<evidence type="ECO:0000256" key="6">
    <source>
        <dbReference type="SAM" id="SignalP"/>
    </source>
</evidence>
<proteinExistence type="inferred from homology"/>
<dbReference type="SUPFAM" id="SSF53474">
    <property type="entry name" value="alpha/beta-Hydrolases"/>
    <property type="match status" value="1"/>
</dbReference>
<reference evidence="7 8" key="1">
    <citation type="journal article" date="2016" name="Mol. Biol. Evol.">
        <title>Comparative Genomics of Early-Diverging Mushroom-Forming Fungi Provides Insights into the Origins of Lignocellulose Decay Capabilities.</title>
        <authorList>
            <person name="Nagy L.G."/>
            <person name="Riley R."/>
            <person name="Tritt A."/>
            <person name="Adam C."/>
            <person name="Daum C."/>
            <person name="Floudas D."/>
            <person name="Sun H."/>
            <person name="Yadav J.S."/>
            <person name="Pangilinan J."/>
            <person name="Larsson K.H."/>
            <person name="Matsuura K."/>
            <person name="Barry K."/>
            <person name="Labutti K."/>
            <person name="Kuo R."/>
            <person name="Ohm R.A."/>
            <person name="Bhattacharya S.S."/>
            <person name="Shirouzu T."/>
            <person name="Yoshinaga Y."/>
            <person name="Martin F.M."/>
            <person name="Grigoriev I.V."/>
            <person name="Hibbett D.S."/>
        </authorList>
    </citation>
    <scope>NUCLEOTIDE SEQUENCE [LARGE SCALE GENOMIC DNA]</scope>
    <source>
        <strain evidence="7 8">93-53</strain>
    </source>
</reference>
<keyword evidence="8" id="KW-1185">Reference proteome</keyword>
<dbReference type="InterPro" id="IPR008758">
    <property type="entry name" value="Peptidase_S28"/>
</dbReference>
<accession>A0A165DTM7</accession>
<dbReference type="PANTHER" id="PTHR11010:SF23">
    <property type="entry name" value="SERINE PEPTIDASE"/>
    <property type="match status" value="1"/>
</dbReference>
<evidence type="ECO:0000313" key="7">
    <source>
        <dbReference type="EMBL" id="KZT05611.1"/>
    </source>
</evidence>
<organism evidence="7 8">
    <name type="scientific">Laetiporus sulphureus 93-53</name>
    <dbReference type="NCBI Taxonomy" id="1314785"/>
    <lineage>
        <taxon>Eukaryota</taxon>
        <taxon>Fungi</taxon>
        <taxon>Dikarya</taxon>
        <taxon>Basidiomycota</taxon>
        <taxon>Agaricomycotina</taxon>
        <taxon>Agaricomycetes</taxon>
        <taxon>Polyporales</taxon>
        <taxon>Laetiporus</taxon>
    </lineage>
</organism>
<dbReference type="EMBL" id="KV427629">
    <property type="protein sequence ID" value="KZT05611.1"/>
    <property type="molecule type" value="Genomic_DNA"/>
</dbReference>
<feature type="chain" id="PRO_5007856861" evidence="6">
    <location>
        <begin position="24"/>
        <end position="532"/>
    </location>
</feature>
<evidence type="ECO:0000313" key="8">
    <source>
        <dbReference type="Proteomes" id="UP000076871"/>
    </source>
</evidence>
<keyword evidence="2" id="KW-0645">Protease</keyword>
<dbReference type="OrthoDB" id="1735038at2759"/>
<dbReference type="PANTHER" id="PTHR11010">
    <property type="entry name" value="PROTEASE S28 PRO-X CARBOXYPEPTIDASE-RELATED"/>
    <property type="match status" value="1"/>
</dbReference>
<comment type="similarity">
    <text evidence="1">Belongs to the peptidase S28 family.</text>
</comment>
<keyword evidence="3 6" id="KW-0732">Signal</keyword>
<dbReference type="GeneID" id="63826148"/>
<feature type="signal peptide" evidence="6">
    <location>
        <begin position="1"/>
        <end position="23"/>
    </location>
</feature>
<dbReference type="RefSeq" id="XP_040763351.1">
    <property type="nucleotide sequence ID" value="XM_040909119.1"/>
</dbReference>
<name>A0A165DTM7_9APHY</name>
<dbReference type="InterPro" id="IPR029058">
    <property type="entry name" value="AB_hydrolase_fold"/>
</dbReference>